<accession>A0A2V1HQJ1</accession>
<feature type="region of interest" description="Disordered" evidence="2">
    <location>
        <begin position="1"/>
        <end position="61"/>
    </location>
</feature>
<dbReference type="Gene3D" id="2.130.10.10">
    <property type="entry name" value="YVTN repeat-like/Quinoprotein amine dehydrogenase"/>
    <property type="match status" value="1"/>
</dbReference>
<dbReference type="InterPro" id="IPR011048">
    <property type="entry name" value="Haem_d1_sf"/>
</dbReference>
<keyword evidence="4" id="KW-1185">Reference proteome</keyword>
<dbReference type="PANTHER" id="PTHR30344">
    <property type="entry name" value="6-PHOSPHOGLUCONOLACTONASE-RELATED"/>
    <property type="match status" value="1"/>
</dbReference>
<evidence type="ECO:0000256" key="1">
    <source>
        <dbReference type="ARBA" id="ARBA00005564"/>
    </source>
</evidence>
<dbReference type="EMBL" id="QEOP01000005">
    <property type="protein sequence ID" value="PVZ93240.1"/>
    <property type="molecule type" value="Genomic_DNA"/>
</dbReference>
<protein>
    <recommendedName>
        <fullName evidence="5">6-phosphogluconolactonase</fullName>
    </recommendedName>
</protein>
<dbReference type="GO" id="GO:0017057">
    <property type="term" value="F:6-phosphogluconolactonase activity"/>
    <property type="evidence" value="ECO:0007669"/>
    <property type="project" value="TreeGrafter"/>
</dbReference>
<dbReference type="InterPro" id="IPR050282">
    <property type="entry name" value="Cycloisomerase_2"/>
</dbReference>
<gene>
    <name evidence="3" type="ORF">DDQ50_16155</name>
</gene>
<sequence>MSSASCSPTTPASSAVPRSPWMVEPPHVSSTSRPTTRCRVRSRARISTPDHSTPEPSLEKGSTVRTLALVSSSNRELPYFEASNGKGIAVYDYDEETGRFTFLSEKEGTDNPHFMYVDEDSLVVYAVSEVWGWNEGIVTAYQLDPAAGTLRYINKQATLGSITCYVSLDTTGKYALVANYSWCAEDDDKLPDQVVATFPVRPDGGLGSPISSYAHAGKGPEPRQQQSHAHFIQVTPDNRFVIVADLGIDQLLVYRFDAVTGQMHPAETPSFSLAPGSGPRHFAFHPGGRFAYVINEIASTIVALEFDPVDGTFKELQVVSTLPEDYTGANDSADLHISEDGRFIYGSNRGHDSIAAFSIDAETGHLSLVGHQSSLGRKPRNFALDPSGRRMVVANQDSDSLTIFDVDPITGALTPTSDQVETGTPLCVKFVRVAAAGS</sequence>
<dbReference type="PANTHER" id="PTHR30344:SF1">
    <property type="entry name" value="6-PHOSPHOGLUCONOLACTONASE"/>
    <property type="match status" value="1"/>
</dbReference>
<dbReference type="InterPro" id="IPR015943">
    <property type="entry name" value="WD40/YVTN_repeat-like_dom_sf"/>
</dbReference>
<evidence type="ECO:0008006" key="5">
    <source>
        <dbReference type="Google" id="ProtNLM"/>
    </source>
</evidence>
<proteinExistence type="inferred from homology"/>
<evidence type="ECO:0000256" key="2">
    <source>
        <dbReference type="SAM" id="MobiDB-lite"/>
    </source>
</evidence>
<comment type="similarity">
    <text evidence="1">Belongs to the cycloisomerase 2 family.</text>
</comment>
<feature type="compositionally biased region" description="Low complexity" evidence="2">
    <location>
        <begin position="1"/>
        <end position="20"/>
    </location>
</feature>
<name>A0A2V1HQJ1_9MICO</name>
<dbReference type="SUPFAM" id="SSF51004">
    <property type="entry name" value="C-terminal (heme d1) domain of cytochrome cd1-nitrite reductase"/>
    <property type="match status" value="1"/>
</dbReference>
<organism evidence="3 4">
    <name type="scientific">Amnibacterium flavum</name>
    <dbReference type="NCBI Taxonomy" id="2173173"/>
    <lineage>
        <taxon>Bacteria</taxon>
        <taxon>Bacillati</taxon>
        <taxon>Actinomycetota</taxon>
        <taxon>Actinomycetes</taxon>
        <taxon>Micrococcales</taxon>
        <taxon>Microbacteriaceae</taxon>
        <taxon>Amnibacterium</taxon>
    </lineage>
</organism>
<evidence type="ECO:0000313" key="4">
    <source>
        <dbReference type="Proteomes" id="UP000244893"/>
    </source>
</evidence>
<dbReference type="Proteomes" id="UP000244893">
    <property type="component" value="Unassembled WGS sequence"/>
</dbReference>
<dbReference type="GO" id="GO:0005829">
    <property type="term" value="C:cytosol"/>
    <property type="evidence" value="ECO:0007669"/>
    <property type="project" value="TreeGrafter"/>
</dbReference>
<dbReference type="AlphaFoldDB" id="A0A2V1HQJ1"/>
<dbReference type="OrthoDB" id="9790815at2"/>
<reference evidence="3 4" key="1">
    <citation type="submission" date="2018-05" db="EMBL/GenBank/DDBJ databases">
        <title>Amnibacterium sp. M8JJ-5, whole genome shotgun sequence.</title>
        <authorList>
            <person name="Tuo L."/>
        </authorList>
    </citation>
    <scope>NUCLEOTIDE SEQUENCE [LARGE SCALE GENOMIC DNA]</scope>
    <source>
        <strain evidence="3 4">M8JJ-5</strain>
    </source>
</reference>
<comment type="caution">
    <text evidence="3">The sequence shown here is derived from an EMBL/GenBank/DDBJ whole genome shotgun (WGS) entry which is preliminary data.</text>
</comment>
<dbReference type="InterPro" id="IPR019405">
    <property type="entry name" value="Lactonase_7-beta_prop"/>
</dbReference>
<dbReference type="Pfam" id="PF10282">
    <property type="entry name" value="Lactonase"/>
    <property type="match status" value="1"/>
</dbReference>
<evidence type="ECO:0000313" key="3">
    <source>
        <dbReference type="EMBL" id="PVZ93240.1"/>
    </source>
</evidence>